<dbReference type="CDD" id="cd19941">
    <property type="entry name" value="TIL"/>
    <property type="match status" value="1"/>
</dbReference>
<dbReference type="SUPFAM" id="SSF57567">
    <property type="entry name" value="Serine protease inhibitors"/>
    <property type="match status" value="1"/>
</dbReference>
<sequence length="111" mass="12377">MAFCVFSLPITLLLAVLVISSNAGPPDEKPFVLGIPSNGNRTRPTEMPFECPENERYHKCDMELCYKTCEHLIRPPICPSLDPNCFKPACLCEKDTLRNAHGKCVPVNQCP</sequence>
<accession>A0AAD7YKE6</accession>
<dbReference type="Pfam" id="PF01826">
    <property type="entry name" value="TIL"/>
    <property type="match status" value="1"/>
</dbReference>
<feature type="chain" id="PRO_5042000741" description="TIL domain-containing protein" evidence="1">
    <location>
        <begin position="24"/>
        <end position="111"/>
    </location>
</feature>
<keyword evidence="1" id="KW-0732">Signal</keyword>
<dbReference type="AlphaFoldDB" id="A0AAD7YKE6"/>
<dbReference type="InterPro" id="IPR036084">
    <property type="entry name" value="Ser_inhib-like_sf"/>
</dbReference>
<proteinExistence type="predicted"/>
<dbReference type="Gene3D" id="2.10.25.10">
    <property type="entry name" value="Laminin"/>
    <property type="match status" value="1"/>
</dbReference>
<feature type="signal peptide" evidence="1">
    <location>
        <begin position="1"/>
        <end position="23"/>
    </location>
</feature>
<evidence type="ECO:0000256" key="1">
    <source>
        <dbReference type="SAM" id="SignalP"/>
    </source>
</evidence>
<evidence type="ECO:0000313" key="4">
    <source>
        <dbReference type="Proteomes" id="UP001231518"/>
    </source>
</evidence>
<organism evidence="3 4">
    <name type="scientific">Mythimna separata</name>
    <name type="common">Oriental armyworm</name>
    <name type="synonym">Pseudaletia separata</name>
    <dbReference type="NCBI Taxonomy" id="271217"/>
    <lineage>
        <taxon>Eukaryota</taxon>
        <taxon>Metazoa</taxon>
        <taxon>Ecdysozoa</taxon>
        <taxon>Arthropoda</taxon>
        <taxon>Hexapoda</taxon>
        <taxon>Insecta</taxon>
        <taxon>Pterygota</taxon>
        <taxon>Neoptera</taxon>
        <taxon>Endopterygota</taxon>
        <taxon>Lepidoptera</taxon>
        <taxon>Glossata</taxon>
        <taxon>Ditrysia</taxon>
        <taxon>Noctuoidea</taxon>
        <taxon>Noctuidae</taxon>
        <taxon>Noctuinae</taxon>
        <taxon>Hadenini</taxon>
        <taxon>Mythimna</taxon>
    </lineage>
</organism>
<dbReference type="Proteomes" id="UP001231518">
    <property type="component" value="Chromosome 8"/>
</dbReference>
<reference evidence="3" key="1">
    <citation type="submission" date="2023-03" db="EMBL/GenBank/DDBJ databases">
        <title>Chromosome-level genomes of two armyworms, Mythimna separata and Mythimna loreyi, provide insights into the biosynthesis and reception of sex pheromones.</title>
        <authorList>
            <person name="Zhao H."/>
        </authorList>
    </citation>
    <scope>NUCLEOTIDE SEQUENCE</scope>
    <source>
        <strain evidence="3">BeijingLab</strain>
        <tissue evidence="3">Pupa</tissue>
    </source>
</reference>
<gene>
    <name evidence="3" type="ORF">PYW07_016656</name>
</gene>
<name>A0AAD7YKE6_MYTSE</name>
<protein>
    <recommendedName>
        <fullName evidence="2">TIL domain-containing protein</fullName>
    </recommendedName>
</protein>
<comment type="caution">
    <text evidence="3">The sequence shown here is derived from an EMBL/GenBank/DDBJ whole genome shotgun (WGS) entry which is preliminary data.</text>
</comment>
<dbReference type="EMBL" id="JARGEI010000015">
    <property type="protein sequence ID" value="KAJ8719100.1"/>
    <property type="molecule type" value="Genomic_DNA"/>
</dbReference>
<evidence type="ECO:0000313" key="3">
    <source>
        <dbReference type="EMBL" id="KAJ8719100.1"/>
    </source>
</evidence>
<feature type="domain" description="TIL" evidence="2">
    <location>
        <begin position="51"/>
        <end position="110"/>
    </location>
</feature>
<evidence type="ECO:0000259" key="2">
    <source>
        <dbReference type="Pfam" id="PF01826"/>
    </source>
</evidence>
<dbReference type="InterPro" id="IPR002919">
    <property type="entry name" value="TIL_dom"/>
</dbReference>
<keyword evidence="4" id="KW-1185">Reference proteome</keyword>